<gene>
    <name evidence="2" type="ORF">T01_6274</name>
</gene>
<reference evidence="2 3" key="1">
    <citation type="submission" date="2015-01" db="EMBL/GenBank/DDBJ databases">
        <title>Evolution of Trichinella species and genotypes.</title>
        <authorList>
            <person name="Korhonen P.K."/>
            <person name="Edoardo P."/>
            <person name="Giuseppe L.R."/>
            <person name="Gasser R.B."/>
        </authorList>
    </citation>
    <scope>NUCLEOTIDE SEQUENCE [LARGE SCALE GENOMIC DNA]</scope>
    <source>
        <strain evidence="2">ISS3</strain>
    </source>
</reference>
<keyword evidence="3" id="KW-1185">Reference proteome</keyword>
<dbReference type="Proteomes" id="UP000054776">
    <property type="component" value="Unassembled WGS sequence"/>
</dbReference>
<dbReference type="EMBL" id="JYDH01000004">
    <property type="protein sequence ID" value="KRY42450.1"/>
    <property type="molecule type" value="Genomic_DNA"/>
</dbReference>
<name>A0A0V1C052_TRISP</name>
<accession>A0A0V1C052</accession>
<evidence type="ECO:0000313" key="2">
    <source>
        <dbReference type="EMBL" id="KRY42450.1"/>
    </source>
</evidence>
<sequence length="82" mass="9674">MLSLKILRPPRQRSRQSASPMLDKCNGNEHSSRRRPSSLFDQLQRLALIFYSRPRRTNKSLALEVKRRRLVEKSDLIKQASR</sequence>
<proteinExistence type="predicted"/>
<comment type="caution">
    <text evidence="2">The sequence shown here is derived from an EMBL/GenBank/DDBJ whole genome shotgun (WGS) entry which is preliminary data.</text>
</comment>
<dbReference type="InParanoid" id="A0A0V1C052"/>
<protein>
    <submittedName>
        <fullName evidence="2">Uncharacterized protein</fullName>
    </submittedName>
</protein>
<organism evidence="2 3">
    <name type="scientific">Trichinella spiralis</name>
    <name type="common">Trichina worm</name>
    <dbReference type="NCBI Taxonomy" id="6334"/>
    <lineage>
        <taxon>Eukaryota</taxon>
        <taxon>Metazoa</taxon>
        <taxon>Ecdysozoa</taxon>
        <taxon>Nematoda</taxon>
        <taxon>Enoplea</taxon>
        <taxon>Dorylaimia</taxon>
        <taxon>Trichinellida</taxon>
        <taxon>Trichinellidae</taxon>
        <taxon>Trichinella</taxon>
    </lineage>
</organism>
<dbReference type="OrthoDB" id="10604408at2759"/>
<feature type="region of interest" description="Disordered" evidence="1">
    <location>
        <begin position="1"/>
        <end position="37"/>
    </location>
</feature>
<evidence type="ECO:0000313" key="3">
    <source>
        <dbReference type="Proteomes" id="UP000054776"/>
    </source>
</evidence>
<evidence type="ECO:0000256" key="1">
    <source>
        <dbReference type="SAM" id="MobiDB-lite"/>
    </source>
</evidence>
<dbReference type="AlphaFoldDB" id="A0A0V1C052"/>